<dbReference type="SUPFAM" id="SSF50475">
    <property type="entry name" value="FMN-binding split barrel"/>
    <property type="match status" value="1"/>
</dbReference>
<organism evidence="1 2">
    <name type="scientific">Neocallimastix californiae</name>
    <dbReference type="NCBI Taxonomy" id="1754190"/>
    <lineage>
        <taxon>Eukaryota</taxon>
        <taxon>Fungi</taxon>
        <taxon>Fungi incertae sedis</taxon>
        <taxon>Chytridiomycota</taxon>
        <taxon>Chytridiomycota incertae sedis</taxon>
        <taxon>Neocallimastigomycetes</taxon>
        <taxon>Neocallimastigales</taxon>
        <taxon>Neocallimastigaceae</taxon>
        <taxon>Neocallimastix</taxon>
    </lineage>
</organism>
<comment type="caution">
    <text evidence="1">The sequence shown here is derived from an EMBL/GenBank/DDBJ whole genome shotgun (WGS) entry which is preliminary data.</text>
</comment>
<evidence type="ECO:0000313" key="1">
    <source>
        <dbReference type="EMBL" id="ORY38078.1"/>
    </source>
</evidence>
<evidence type="ECO:0000313" key="2">
    <source>
        <dbReference type="Proteomes" id="UP000193920"/>
    </source>
</evidence>
<sequence>MEGFKDTRIVDNFYQTSSFIPMPTTLIGTLDDNFQTSFGAYSLVFPYYVGSRGYHAMLLECRNTSNTCKHILRRGKCTINFMPDDKKYFKNIVALGFPGDTPEEKRKLNKFTPVDGLLQSEDPEGKYPKILKEAFQVFECTWMRELDNAQDDVYREEYPGPYHSFNGITSKHGAHFILKIEKILLKEKYHNAIINGVNRYNFPPLPTNYGYRDSLHFFESQFSKPLCEDVPKKEVNLDSVKYAAHRADPDIQFTDDALMEIVGVPRIFLGLVLKGCVKWAKENNVNVITSKEMKIISEQRKKK</sequence>
<dbReference type="InterPro" id="IPR012349">
    <property type="entry name" value="Split_barrel_FMN-bd"/>
</dbReference>
<protein>
    <recommendedName>
        <fullName evidence="3">Flavin reductase like domain-containing protein</fullName>
    </recommendedName>
</protein>
<accession>A0A1Y2BTJ4</accession>
<dbReference type="AlphaFoldDB" id="A0A1Y2BTJ4"/>
<dbReference type="OrthoDB" id="2121523at2759"/>
<dbReference type="Proteomes" id="UP000193920">
    <property type="component" value="Unassembled WGS sequence"/>
</dbReference>
<proteinExistence type="predicted"/>
<dbReference type="EMBL" id="MCOG01000138">
    <property type="protein sequence ID" value="ORY38078.1"/>
    <property type="molecule type" value="Genomic_DNA"/>
</dbReference>
<evidence type="ECO:0008006" key="3">
    <source>
        <dbReference type="Google" id="ProtNLM"/>
    </source>
</evidence>
<gene>
    <name evidence="1" type="ORF">LY90DRAFT_672648</name>
</gene>
<keyword evidence="2" id="KW-1185">Reference proteome</keyword>
<reference evidence="1 2" key="1">
    <citation type="submission" date="2016-08" db="EMBL/GenBank/DDBJ databases">
        <title>A Parts List for Fungal Cellulosomes Revealed by Comparative Genomics.</title>
        <authorList>
            <consortium name="DOE Joint Genome Institute"/>
            <person name="Haitjema C.H."/>
            <person name="Gilmore S.P."/>
            <person name="Henske J.K."/>
            <person name="Solomon K.V."/>
            <person name="De Groot R."/>
            <person name="Kuo A."/>
            <person name="Mondo S.J."/>
            <person name="Salamov A.A."/>
            <person name="Labutti K."/>
            <person name="Zhao Z."/>
            <person name="Chiniquy J."/>
            <person name="Barry K."/>
            <person name="Brewer H.M."/>
            <person name="Purvine S.O."/>
            <person name="Wright A.T."/>
            <person name="Boxma B."/>
            <person name="Van Alen T."/>
            <person name="Hackstein J.H."/>
            <person name="Baker S.E."/>
            <person name="Grigoriev I.V."/>
            <person name="O'Malley M.A."/>
        </authorList>
    </citation>
    <scope>NUCLEOTIDE SEQUENCE [LARGE SCALE GENOMIC DNA]</scope>
    <source>
        <strain evidence="1 2">G1</strain>
    </source>
</reference>
<name>A0A1Y2BTJ4_9FUNG</name>
<dbReference type="Gene3D" id="2.30.110.10">
    <property type="entry name" value="Electron Transport, Fmn-binding Protein, Chain A"/>
    <property type="match status" value="1"/>
</dbReference>